<protein>
    <submittedName>
        <fullName evidence="1">POLR protein</fullName>
    </submittedName>
</protein>
<dbReference type="Proteomes" id="UP000547499">
    <property type="component" value="Unassembled WGS sequence"/>
</dbReference>
<dbReference type="AlphaFoldDB" id="A0A7K5REV4"/>
<feature type="non-terminal residue" evidence="1">
    <location>
        <position position="1"/>
    </location>
</feature>
<accession>A0A7K5REV4</accession>
<reference evidence="1 2" key="1">
    <citation type="submission" date="2019-09" db="EMBL/GenBank/DDBJ databases">
        <title>Bird 10,000 Genomes (B10K) Project - Family phase.</title>
        <authorList>
            <person name="Zhang G."/>
        </authorList>
    </citation>
    <scope>NUCLEOTIDE SEQUENCE [LARGE SCALE GENOMIC DNA]</scope>
    <source>
        <strain evidence="1">B10K-DU-001-65</strain>
        <tissue evidence="1">Muscle</tissue>
    </source>
</reference>
<organism evidence="1 2">
    <name type="scientific">Lanius ludovicianus</name>
    <name type="common">Loggerhead shrike</name>
    <dbReference type="NCBI Taxonomy" id="28713"/>
    <lineage>
        <taxon>Eukaryota</taxon>
        <taxon>Metazoa</taxon>
        <taxon>Chordata</taxon>
        <taxon>Craniata</taxon>
        <taxon>Vertebrata</taxon>
        <taxon>Euteleostomi</taxon>
        <taxon>Archelosauria</taxon>
        <taxon>Archosauria</taxon>
        <taxon>Dinosauria</taxon>
        <taxon>Saurischia</taxon>
        <taxon>Theropoda</taxon>
        <taxon>Coelurosauria</taxon>
        <taxon>Aves</taxon>
        <taxon>Neognathae</taxon>
        <taxon>Neoaves</taxon>
        <taxon>Telluraves</taxon>
        <taxon>Australaves</taxon>
        <taxon>Passeriformes</taxon>
        <taxon>Corvoidea</taxon>
        <taxon>Laniidae</taxon>
        <taxon>Lanius</taxon>
    </lineage>
</organism>
<proteinExistence type="predicted"/>
<evidence type="ECO:0000313" key="2">
    <source>
        <dbReference type="Proteomes" id="UP000547499"/>
    </source>
</evidence>
<feature type="non-terminal residue" evidence="1">
    <location>
        <position position="92"/>
    </location>
</feature>
<sequence length="92" mass="10499">ITTARLSKACPIHLRQRGFLRVAACSQNLKLLQLLTRNPKKELRELAIVFVDVAFDTMSHCHILMGLKQKEVDPHVINLIKNTYKNTDTCIT</sequence>
<dbReference type="EMBL" id="VYXG01000670">
    <property type="protein sequence ID" value="NWT78262.1"/>
    <property type="molecule type" value="Genomic_DNA"/>
</dbReference>
<comment type="caution">
    <text evidence="1">The sequence shown here is derived from an EMBL/GenBank/DDBJ whole genome shotgun (WGS) entry which is preliminary data.</text>
</comment>
<name>A0A7K5REV4_LANLU</name>
<gene>
    <name evidence="1" type="primary">Pol_0</name>
    <name evidence="1" type="ORF">LANLUD_R15501</name>
</gene>
<keyword evidence="2" id="KW-1185">Reference proteome</keyword>
<evidence type="ECO:0000313" key="1">
    <source>
        <dbReference type="EMBL" id="NWT78262.1"/>
    </source>
</evidence>